<evidence type="ECO:0000313" key="6">
    <source>
        <dbReference type="Proteomes" id="UP000184693"/>
    </source>
</evidence>
<dbReference type="GO" id="GO:0016020">
    <property type="term" value="C:membrane"/>
    <property type="evidence" value="ECO:0007669"/>
    <property type="project" value="UniProtKB-SubCell"/>
</dbReference>
<dbReference type="Gene3D" id="3.40.710.10">
    <property type="entry name" value="DD-peptidase/beta-lactamase superfamily"/>
    <property type="match status" value="1"/>
</dbReference>
<dbReference type="SUPFAM" id="SSF56601">
    <property type="entry name" value="beta-lactamase/transpeptidase-like"/>
    <property type="match status" value="1"/>
</dbReference>
<dbReference type="AlphaFoldDB" id="A0A1N6JWN9"/>
<dbReference type="RefSeq" id="WP_074267280.1">
    <property type="nucleotide sequence ID" value="NZ_FSRM01000002.1"/>
</dbReference>
<gene>
    <name evidence="5" type="ORF">SAMN05444168_5284</name>
</gene>
<reference evidence="5 6" key="1">
    <citation type="submission" date="2016-11" db="EMBL/GenBank/DDBJ databases">
        <authorList>
            <person name="Jaros S."/>
            <person name="Januszkiewicz K."/>
            <person name="Wedrychowicz H."/>
        </authorList>
    </citation>
    <scope>NUCLEOTIDE SEQUENCE [LARGE SCALE GENOMIC DNA]</scope>
    <source>
        <strain evidence="5 6">GAS86</strain>
    </source>
</reference>
<protein>
    <submittedName>
        <fullName evidence="5">CubicO group peptidase, beta-lactamase class C family</fullName>
    </submittedName>
</protein>
<dbReference type="EMBL" id="FSRM01000002">
    <property type="protein sequence ID" value="SIO48740.1"/>
    <property type="molecule type" value="Genomic_DNA"/>
</dbReference>
<dbReference type="PANTHER" id="PTHR46825:SF11">
    <property type="entry name" value="PENICILLIN-BINDING PROTEIN 4"/>
    <property type="match status" value="1"/>
</dbReference>
<organism evidence="5 6">
    <name type="scientific">Paraburkholderia phenazinium</name>
    <dbReference type="NCBI Taxonomy" id="60549"/>
    <lineage>
        <taxon>Bacteria</taxon>
        <taxon>Pseudomonadati</taxon>
        <taxon>Pseudomonadota</taxon>
        <taxon>Betaproteobacteria</taxon>
        <taxon>Burkholderiales</taxon>
        <taxon>Burkholderiaceae</taxon>
        <taxon>Paraburkholderia</taxon>
    </lineage>
</organism>
<accession>A0A1N6JWN9</accession>
<dbReference type="InterPro" id="IPR001466">
    <property type="entry name" value="Beta-lactam-related"/>
</dbReference>
<feature type="region of interest" description="Disordered" evidence="3">
    <location>
        <begin position="1"/>
        <end position="20"/>
    </location>
</feature>
<comment type="subcellular location">
    <subcellularLocation>
        <location evidence="1">Membrane</location>
    </subcellularLocation>
</comment>
<proteinExistence type="predicted"/>
<dbReference type="InterPro" id="IPR050491">
    <property type="entry name" value="AmpC-like"/>
</dbReference>
<sequence>MPDTGSPMHNRGTAPQPDGDARIEGLLVAINSNSRQSLLDFLRVHVALPSSSPTTVDEYADWFVSFSRLSQGIVLREIKPVETSDFTQTVVVEDRIYSATHEFHLRFEPFEDGKILEIEVGPSEMHCIARSQADCLGQVQDLCDRGARAGVFSGTVLIARGSEVLFEYACGAANKRYAVPNNPDTKFNLGSANKMFTAVAVAQLVERGLLSFTDTVDQYIDDTWLPASVTRRITIHHLLSHTSGLGNYFNETFFSGSRARFRAIDDFKPLVRDDLPAFTPGERFEYSNSGMLLAGVIIERVTGMSYYDYVREEIYAPSGMLDTDCYDIDAPVPNLAMGYIPLVDPPDRRSASGWRENIFEHVAKGGPAGGGYSTVRDLHRFANSLLSGALVGPEMRQALWSDYAGVGYGYGFNVEKTASGTMIGHGGGFPGISASFRVALGTGYVVIVLSNYDMGTFGLARCIEHAVDQIQQ</sequence>
<feature type="domain" description="Beta-lactamase-related" evidence="4">
    <location>
        <begin position="146"/>
        <end position="453"/>
    </location>
</feature>
<evidence type="ECO:0000256" key="1">
    <source>
        <dbReference type="ARBA" id="ARBA00004370"/>
    </source>
</evidence>
<keyword evidence="2" id="KW-0472">Membrane</keyword>
<dbReference type="OrthoDB" id="5638366at2"/>
<dbReference type="Pfam" id="PF00144">
    <property type="entry name" value="Beta-lactamase"/>
    <property type="match status" value="1"/>
</dbReference>
<dbReference type="PANTHER" id="PTHR46825">
    <property type="entry name" value="D-ALANYL-D-ALANINE-CARBOXYPEPTIDASE/ENDOPEPTIDASE AMPH"/>
    <property type="match status" value="1"/>
</dbReference>
<evidence type="ECO:0000256" key="3">
    <source>
        <dbReference type="SAM" id="MobiDB-lite"/>
    </source>
</evidence>
<dbReference type="InterPro" id="IPR012338">
    <property type="entry name" value="Beta-lactam/transpept-like"/>
</dbReference>
<name>A0A1N6JWN9_9BURK</name>
<evidence type="ECO:0000259" key="4">
    <source>
        <dbReference type="Pfam" id="PF00144"/>
    </source>
</evidence>
<evidence type="ECO:0000313" key="5">
    <source>
        <dbReference type="EMBL" id="SIO48740.1"/>
    </source>
</evidence>
<dbReference type="Proteomes" id="UP000184693">
    <property type="component" value="Unassembled WGS sequence"/>
</dbReference>
<evidence type="ECO:0000256" key="2">
    <source>
        <dbReference type="ARBA" id="ARBA00023136"/>
    </source>
</evidence>